<sequence length="47" mass="5341">MTSELETTAIKFRKDLEHEAARCIDNHETLKVNRDKGENLIVIGDAD</sequence>
<gene>
    <name evidence="1" type="ORF">BECKFW1821A_GA0114235_100612</name>
    <name evidence="2" type="ORF">BECKFW1821B_GA0114236_10403</name>
</gene>
<evidence type="ECO:0000313" key="1">
    <source>
        <dbReference type="EMBL" id="VFJ44179.1"/>
    </source>
</evidence>
<dbReference type="AlphaFoldDB" id="A0A450RYR0"/>
<protein>
    <submittedName>
        <fullName evidence="1">Uncharacterized protein</fullName>
    </submittedName>
</protein>
<dbReference type="EMBL" id="CAADFD010000040">
    <property type="protein sequence ID" value="VFJ58187.1"/>
    <property type="molecule type" value="Genomic_DNA"/>
</dbReference>
<reference evidence="1" key="1">
    <citation type="submission" date="2019-02" db="EMBL/GenBank/DDBJ databases">
        <authorList>
            <person name="Gruber-Vodicka R. H."/>
            <person name="Seah K. B. B."/>
        </authorList>
    </citation>
    <scope>NUCLEOTIDE SEQUENCE</scope>
    <source>
        <strain evidence="2">BECK_BZ106</strain>
        <strain evidence="1">BECK_BZ15</strain>
    </source>
</reference>
<organism evidence="1">
    <name type="scientific">Candidatus Kentrum sp. FW</name>
    <dbReference type="NCBI Taxonomy" id="2126338"/>
    <lineage>
        <taxon>Bacteria</taxon>
        <taxon>Pseudomonadati</taxon>
        <taxon>Pseudomonadota</taxon>
        <taxon>Gammaproteobacteria</taxon>
        <taxon>Candidatus Kentrum</taxon>
    </lineage>
</organism>
<dbReference type="EMBL" id="CAADEW010000006">
    <property type="protein sequence ID" value="VFJ44179.1"/>
    <property type="molecule type" value="Genomic_DNA"/>
</dbReference>
<evidence type="ECO:0000313" key="2">
    <source>
        <dbReference type="EMBL" id="VFJ58187.1"/>
    </source>
</evidence>
<accession>A0A450RYR0</accession>
<name>A0A450RYR0_9GAMM</name>
<proteinExistence type="predicted"/>